<dbReference type="Gene3D" id="3.40.50.720">
    <property type="entry name" value="NAD(P)-binding Rossmann-like Domain"/>
    <property type="match status" value="1"/>
</dbReference>
<dbReference type="InterPro" id="IPR050177">
    <property type="entry name" value="Lipid_A_modif_metabolic_enz"/>
</dbReference>
<dbReference type="CDD" id="cd08946">
    <property type="entry name" value="SDR_e"/>
    <property type="match status" value="1"/>
</dbReference>
<name>A0ABX1WTF7_9BACT</name>
<dbReference type="PANTHER" id="PTHR43245:SF13">
    <property type="entry name" value="UDP-D-APIOSE_UDP-D-XYLOSE SYNTHASE 2"/>
    <property type="match status" value="1"/>
</dbReference>
<evidence type="ECO:0000313" key="2">
    <source>
        <dbReference type="EMBL" id="NOU59225.1"/>
    </source>
</evidence>
<protein>
    <submittedName>
        <fullName evidence="2">SDR family oxidoreductase</fullName>
    </submittedName>
</protein>
<accession>A0ABX1WTF7</accession>
<dbReference type="InterPro" id="IPR036291">
    <property type="entry name" value="NAD(P)-bd_dom_sf"/>
</dbReference>
<sequence length="291" mass="32610">MKKCAIIGASGYIGKHLSFYMKNLGINVELYDIVDSPGYIKIDLTSKESISKVNLDVDYLFLFSGLTGTHAGFTDYEKFIEINELGLLNLLDTIRNSPYRPKVIFPSTRLVYKGIDKPLKEEDTKETKTIYAVNKLACEGLLDAYRNSFGIPYTVFRLCVPYGNLISTDYSFGTVGFFIKQVKSGNNISLYGGGEIKRTFTHIEDVCYQIVHGAFAEKSVGRIYNIGGETLSLKDAAVTIANKFNQEVAAVPWPDSDLRIESGHTYFDDGKIQSLIEMPPYKKLFDFAKDL</sequence>
<organism evidence="2 3">
    <name type="scientific">Marinifilum caeruleilacunae</name>
    <dbReference type="NCBI Taxonomy" id="2499076"/>
    <lineage>
        <taxon>Bacteria</taxon>
        <taxon>Pseudomonadati</taxon>
        <taxon>Bacteroidota</taxon>
        <taxon>Bacteroidia</taxon>
        <taxon>Marinilabiliales</taxon>
        <taxon>Marinifilaceae</taxon>
    </lineage>
</organism>
<dbReference type="PANTHER" id="PTHR43245">
    <property type="entry name" value="BIFUNCTIONAL POLYMYXIN RESISTANCE PROTEIN ARNA"/>
    <property type="match status" value="1"/>
</dbReference>
<keyword evidence="3" id="KW-1185">Reference proteome</keyword>
<dbReference type="Pfam" id="PF01370">
    <property type="entry name" value="Epimerase"/>
    <property type="match status" value="1"/>
</dbReference>
<comment type="caution">
    <text evidence="2">The sequence shown here is derived from an EMBL/GenBank/DDBJ whole genome shotgun (WGS) entry which is preliminary data.</text>
</comment>
<dbReference type="EMBL" id="RZNH01000005">
    <property type="protein sequence ID" value="NOU59225.1"/>
    <property type="molecule type" value="Genomic_DNA"/>
</dbReference>
<dbReference type="InterPro" id="IPR001509">
    <property type="entry name" value="Epimerase_deHydtase"/>
</dbReference>
<proteinExistence type="predicted"/>
<feature type="domain" description="NAD-dependent epimerase/dehydratase" evidence="1">
    <location>
        <begin position="6"/>
        <end position="227"/>
    </location>
</feature>
<dbReference type="SUPFAM" id="SSF51735">
    <property type="entry name" value="NAD(P)-binding Rossmann-fold domains"/>
    <property type="match status" value="1"/>
</dbReference>
<evidence type="ECO:0000259" key="1">
    <source>
        <dbReference type="Pfam" id="PF01370"/>
    </source>
</evidence>
<dbReference type="Proteomes" id="UP000732105">
    <property type="component" value="Unassembled WGS sequence"/>
</dbReference>
<gene>
    <name evidence="2" type="ORF">ELS83_05290</name>
</gene>
<evidence type="ECO:0000313" key="3">
    <source>
        <dbReference type="Proteomes" id="UP000732105"/>
    </source>
</evidence>
<reference evidence="2 3" key="1">
    <citation type="submission" date="2018-12" db="EMBL/GenBank/DDBJ databases">
        <title>Marinifilum JC070 sp. nov., a marine bacterium isolated from Yongle Blue Hole in the South China Sea.</title>
        <authorList>
            <person name="Fu T."/>
        </authorList>
    </citation>
    <scope>NUCLEOTIDE SEQUENCE [LARGE SCALE GENOMIC DNA]</scope>
    <source>
        <strain evidence="2 3">JC070</strain>
    </source>
</reference>